<organism evidence="1">
    <name type="scientific">Hyperionvirus sp</name>
    <dbReference type="NCBI Taxonomy" id="2487770"/>
    <lineage>
        <taxon>Viruses</taxon>
        <taxon>Varidnaviria</taxon>
        <taxon>Bamfordvirae</taxon>
        <taxon>Nucleocytoviricota</taxon>
        <taxon>Megaviricetes</taxon>
        <taxon>Imitervirales</taxon>
        <taxon>Mimiviridae</taxon>
        <taxon>Klosneuvirinae</taxon>
    </lineage>
</organism>
<reference evidence="1" key="1">
    <citation type="submission" date="2018-10" db="EMBL/GenBank/DDBJ databases">
        <title>Hidden diversity of soil giant viruses.</title>
        <authorList>
            <person name="Schulz F."/>
            <person name="Alteio L."/>
            <person name="Goudeau D."/>
            <person name="Ryan E.M."/>
            <person name="Malmstrom R.R."/>
            <person name="Blanchard J."/>
            <person name="Woyke T."/>
        </authorList>
    </citation>
    <scope>NUCLEOTIDE SEQUENCE</scope>
    <source>
        <strain evidence="1">HYV1</strain>
    </source>
</reference>
<proteinExistence type="predicted"/>
<accession>A0A3G5A9T5</accession>
<sequence length="46" mass="5104">MKKGIKYLKLLHKSSVGRLGGVFDSVPNVLLDIICYYVLGKLVVLL</sequence>
<dbReference type="EMBL" id="MK072385">
    <property type="protein sequence ID" value="AYV82951.1"/>
    <property type="molecule type" value="Genomic_DNA"/>
</dbReference>
<evidence type="ECO:0000313" key="1">
    <source>
        <dbReference type="EMBL" id="AYV82951.1"/>
    </source>
</evidence>
<gene>
    <name evidence="1" type="ORF">Hyperionvirus3_97</name>
</gene>
<name>A0A3G5A9T5_9VIRU</name>
<protein>
    <submittedName>
        <fullName evidence="1">Uncharacterized protein</fullName>
    </submittedName>
</protein>